<keyword evidence="4" id="KW-1185">Reference proteome</keyword>
<dbReference type="Proteomes" id="UP001143400">
    <property type="component" value="Unassembled WGS sequence"/>
</dbReference>
<keyword evidence="1" id="KW-0812">Transmembrane</keyword>
<keyword evidence="1" id="KW-0472">Membrane</keyword>
<reference evidence="2" key="1">
    <citation type="journal article" date="2014" name="Int. J. Syst. Evol. Microbiol.">
        <title>Complete genome sequence of Corynebacterium casei LMG S-19264T (=DSM 44701T), isolated from a smear-ripened cheese.</title>
        <authorList>
            <consortium name="US DOE Joint Genome Institute (JGI-PGF)"/>
            <person name="Walter F."/>
            <person name="Albersmeier A."/>
            <person name="Kalinowski J."/>
            <person name="Ruckert C."/>
        </authorList>
    </citation>
    <scope>NUCLEOTIDE SEQUENCE</scope>
    <source>
        <strain evidence="2">VKM B-1606</strain>
    </source>
</reference>
<keyword evidence="1" id="KW-1133">Transmembrane helix</keyword>
<accession>A0A9W6MTE0</accession>
<dbReference type="EMBL" id="JAFBCY010000005">
    <property type="protein sequence ID" value="MBM7853502.1"/>
    <property type="molecule type" value="Genomic_DNA"/>
</dbReference>
<comment type="caution">
    <text evidence="2">The sequence shown here is derived from an EMBL/GenBank/DDBJ whole genome shotgun (WGS) entry which is preliminary data.</text>
</comment>
<organism evidence="2 5">
    <name type="scientific">Methylopila capsulata</name>
    <dbReference type="NCBI Taxonomy" id="61654"/>
    <lineage>
        <taxon>Bacteria</taxon>
        <taxon>Pseudomonadati</taxon>
        <taxon>Pseudomonadota</taxon>
        <taxon>Alphaproteobacteria</taxon>
        <taxon>Hyphomicrobiales</taxon>
        <taxon>Methylopilaceae</taxon>
        <taxon>Methylopila</taxon>
    </lineage>
</organism>
<evidence type="ECO:0000313" key="4">
    <source>
        <dbReference type="Proteomes" id="UP000758856"/>
    </source>
</evidence>
<evidence type="ECO:0000313" key="5">
    <source>
        <dbReference type="Proteomes" id="UP001143400"/>
    </source>
</evidence>
<protein>
    <submittedName>
        <fullName evidence="2">Uncharacterized protein</fullName>
    </submittedName>
</protein>
<dbReference type="EMBL" id="BSFF01000009">
    <property type="protein sequence ID" value="GLK57283.1"/>
    <property type="molecule type" value="Genomic_DNA"/>
</dbReference>
<evidence type="ECO:0000313" key="3">
    <source>
        <dbReference type="EMBL" id="MBM7853502.1"/>
    </source>
</evidence>
<evidence type="ECO:0000256" key="1">
    <source>
        <dbReference type="SAM" id="Phobius"/>
    </source>
</evidence>
<name>A0A9W6MTE0_9HYPH</name>
<sequence length="56" mass="5985">MILGALLIWASGAFDRPGFEGVGQGFAFGAACAVPLWLLSLRRRAAARKPPDEAER</sequence>
<evidence type="ECO:0000313" key="2">
    <source>
        <dbReference type="EMBL" id="GLK57283.1"/>
    </source>
</evidence>
<gene>
    <name evidence="2" type="ORF">GCM10008170_33030</name>
    <name evidence="3" type="ORF">JOD31_003763</name>
</gene>
<reference evidence="2" key="3">
    <citation type="submission" date="2023-01" db="EMBL/GenBank/DDBJ databases">
        <authorList>
            <person name="Sun Q."/>
            <person name="Evtushenko L."/>
        </authorList>
    </citation>
    <scope>NUCLEOTIDE SEQUENCE</scope>
    <source>
        <strain evidence="2">VKM B-1606</strain>
    </source>
</reference>
<feature type="transmembrane region" description="Helical" evidence="1">
    <location>
        <begin position="25"/>
        <end position="41"/>
    </location>
</feature>
<reference evidence="3 4" key="2">
    <citation type="submission" date="2021-01" db="EMBL/GenBank/DDBJ databases">
        <title>Genomic Encyclopedia of Type Strains, Phase IV (KMG-IV): sequencing the most valuable type-strain genomes for metagenomic binning, comparative biology and taxonomic classification.</title>
        <authorList>
            <person name="Goeker M."/>
        </authorList>
    </citation>
    <scope>NUCLEOTIDE SEQUENCE [LARGE SCALE GENOMIC DNA]</scope>
    <source>
        <strain evidence="3 4">DSM 6130</strain>
    </source>
</reference>
<dbReference type="RefSeq" id="WP_204951949.1">
    <property type="nucleotide sequence ID" value="NZ_BSFF01000009.1"/>
</dbReference>
<dbReference type="AlphaFoldDB" id="A0A9W6MTE0"/>
<proteinExistence type="predicted"/>
<dbReference type="Proteomes" id="UP000758856">
    <property type="component" value="Unassembled WGS sequence"/>
</dbReference>